<feature type="compositionally biased region" description="Polar residues" evidence="7">
    <location>
        <begin position="255"/>
        <end position="265"/>
    </location>
</feature>
<dbReference type="GO" id="GO:0016301">
    <property type="term" value="F:kinase activity"/>
    <property type="evidence" value="ECO:0007669"/>
    <property type="project" value="UniProtKB-KW"/>
</dbReference>
<dbReference type="InterPro" id="IPR011993">
    <property type="entry name" value="PH-like_dom_sf"/>
</dbReference>
<dbReference type="InterPro" id="IPR001452">
    <property type="entry name" value="SH3_domain"/>
</dbReference>
<comment type="similarity">
    <text evidence="2">Belongs to the SKAP family.</text>
</comment>
<feature type="region of interest" description="Disordered" evidence="7">
    <location>
        <begin position="286"/>
        <end position="443"/>
    </location>
</feature>
<feature type="compositionally biased region" description="Low complexity" evidence="7">
    <location>
        <begin position="386"/>
        <end position="397"/>
    </location>
</feature>
<dbReference type="Proteomes" id="UP001152320">
    <property type="component" value="Chromosome 9"/>
</dbReference>
<keyword evidence="3 6" id="KW-0728">SH3 domain</keyword>
<dbReference type="InterPro" id="IPR001849">
    <property type="entry name" value="PH_domain"/>
</dbReference>
<comment type="caution">
    <text evidence="10">The sequence shown here is derived from an EMBL/GenBank/DDBJ whole genome shotgun (WGS) entry which is preliminary data.</text>
</comment>
<comment type="subcellular location">
    <subcellularLocation>
        <location evidence="1">Cytoplasm</location>
    </subcellularLocation>
</comment>
<reference evidence="10" key="1">
    <citation type="submission" date="2021-10" db="EMBL/GenBank/DDBJ databases">
        <title>Tropical sea cucumber genome reveals ecological adaptation and Cuvierian tubules defense mechanism.</title>
        <authorList>
            <person name="Chen T."/>
        </authorList>
    </citation>
    <scope>NUCLEOTIDE SEQUENCE</scope>
    <source>
        <strain evidence="10">Nanhai2018</strain>
        <tissue evidence="10">Muscle</tissue>
    </source>
</reference>
<feature type="region of interest" description="Disordered" evidence="7">
    <location>
        <begin position="246"/>
        <end position="274"/>
    </location>
</feature>
<feature type="compositionally biased region" description="Pro residues" evidence="7">
    <location>
        <begin position="401"/>
        <end position="412"/>
    </location>
</feature>
<proteinExistence type="inferred from homology"/>
<dbReference type="Pfam" id="PF00018">
    <property type="entry name" value="SH3_1"/>
    <property type="match status" value="1"/>
</dbReference>
<evidence type="ECO:0000313" key="11">
    <source>
        <dbReference type="Proteomes" id="UP001152320"/>
    </source>
</evidence>
<evidence type="ECO:0000256" key="5">
    <source>
        <dbReference type="ARBA" id="ARBA00022553"/>
    </source>
</evidence>
<dbReference type="PROSITE" id="PS50003">
    <property type="entry name" value="PH_DOMAIN"/>
    <property type="match status" value="1"/>
</dbReference>
<feature type="region of interest" description="Disordered" evidence="7">
    <location>
        <begin position="53"/>
        <end position="133"/>
    </location>
</feature>
<dbReference type="PROSITE" id="PS50002">
    <property type="entry name" value="SH3"/>
    <property type="match status" value="1"/>
</dbReference>
<dbReference type="AlphaFoldDB" id="A0A9Q1H5P1"/>
<dbReference type="Pfam" id="PF00169">
    <property type="entry name" value="PH"/>
    <property type="match status" value="1"/>
</dbReference>
<dbReference type="GO" id="GO:0005886">
    <property type="term" value="C:plasma membrane"/>
    <property type="evidence" value="ECO:0007669"/>
    <property type="project" value="TreeGrafter"/>
</dbReference>
<dbReference type="PRINTS" id="PR00452">
    <property type="entry name" value="SH3DOMAIN"/>
</dbReference>
<dbReference type="Gene3D" id="6.10.250.220">
    <property type="match status" value="1"/>
</dbReference>
<protein>
    <submittedName>
        <fullName evidence="10">Src kinase-associated phosphoprotein 2</fullName>
    </submittedName>
</protein>
<keyword evidence="5" id="KW-0597">Phosphoprotein</keyword>
<feature type="compositionally biased region" description="Acidic residues" evidence="7">
    <location>
        <begin position="306"/>
        <end position="318"/>
    </location>
</feature>
<accession>A0A9Q1H5P1</accession>
<evidence type="ECO:0000256" key="3">
    <source>
        <dbReference type="ARBA" id="ARBA00022443"/>
    </source>
</evidence>
<keyword evidence="10" id="KW-0418">Kinase</keyword>
<evidence type="ECO:0000259" key="9">
    <source>
        <dbReference type="PROSITE" id="PS50003"/>
    </source>
</evidence>
<dbReference type="SMART" id="SM00233">
    <property type="entry name" value="PH"/>
    <property type="match status" value="1"/>
</dbReference>
<evidence type="ECO:0000256" key="1">
    <source>
        <dbReference type="ARBA" id="ARBA00004496"/>
    </source>
</evidence>
<evidence type="ECO:0000256" key="7">
    <source>
        <dbReference type="SAM" id="MobiDB-lite"/>
    </source>
</evidence>
<feature type="compositionally biased region" description="Acidic residues" evidence="7">
    <location>
        <begin position="55"/>
        <end position="65"/>
    </location>
</feature>
<feature type="domain" description="SH3" evidence="8">
    <location>
        <begin position="446"/>
        <end position="505"/>
    </location>
</feature>
<gene>
    <name evidence="10" type="ORF">HOLleu_20399</name>
</gene>
<dbReference type="EMBL" id="JAIZAY010000009">
    <property type="protein sequence ID" value="KAJ8036432.1"/>
    <property type="molecule type" value="Genomic_DNA"/>
</dbReference>
<name>A0A9Q1H5P1_HOLLE</name>
<dbReference type="SUPFAM" id="SSF50729">
    <property type="entry name" value="PH domain-like"/>
    <property type="match status" value="1"/>
</dbReference>
<evidence type="ECO:0000256" key="2">
    <source>
        <dbReference type="ARBA" id="ARBA00005864"/>
    </source>
</evidence>
<dbReference type="InterPro" id="IPR036028">
    <property type="entry name" value="SH3-like_dom_sf"/>
</dbReference>
<dbReference type="PANTHER" id="PTHR15129:SF0">
    <property type="entry name" value="SH3 DOMAIN-CONTAINING PROTEIN"/>
    <property type="match status" value="1"/>
</dbReference>
<keyword evidence="10" id="KW-0808">Transferase</keyword>
<organism evidence="10 11">
    <name type="scientific">Holothuria leucospilota</name>
    <name type="common">Black long sea cucumber</name>
    <name type="synonym">Mertensiothuria leucospilota</name>
    <dbReference type="NCBI Taxonomy" id="206669"/>
    <lineage>
        <taxon>Eukaryota</taxon>
        <taxon>Metazoa</taxon>
        <taxon>Echinodermata</taxon>
        <taxon>Eleutherozoa</taxon>
        <taxon>Echinozoa</taxon>
        <taxon>Holothuroidea</taxon>
        <taxon>Aspidochirotacea</taxon>
        <taxon>Aspidochirotida</taxon>
        <taxon>Holothuriidae</taxon>
        <taxon>Holothuria</taxon>
    </lineage>
</organism>
<dbReference type="SMART" id="SM00326">
    <property type="entry name" value="SH3"/>
    <property type="match status" value="1"/>
</dbReference>
<sequence length="507" mass="57777">MIDQDQLLEDVKKLLKDLDHFFSVTLKKEKLKKDATAEKDQLYSALKETLAKLDGDEEIQEEYDDVSSYQQSSGQQEEDDSGMLYDETSVEAPKPFLPPPPDSISHTGSQKSSENDDDNDEDRGDINYDGTKIRPKSVSELGVTSKEGLLDKKRKDGQFGFSNWQTRYCIIKDNIMYYYKSKLDTKQCNEINLSGYEATPAPDVEKKHKRKQFLFIISQPGCRSFQFIAQSSDDVKSWVEAINQASKIQPKPDPVQTSAGDSVSMASGDGQDFGEEYEDLDEYQKFKMGQGVNSSEDKNSPKIEEEEKDFGDEYEDLDEYQKLKMGQKAPLPPPPSKDVPSFQPTQEADDFGDEYEDLDDYQKMKIGMLPKKEETSNDFGETYDDVSVTSKPSPVSVRHTPLPPPPVDSPKPPARDLRPLPRDLPPPPLEEKNSNGVDNPEPWEKDFENIYVGMWDCKAEEDDELEFKRGDLIHILSREYNGWWIGEKNYMVGLVPKEYLMEAYLQG</sequence>
<keyword evidence="4" id="KW-0963">Cytoplasm</keyword>
<evidence type="ECO:0000313" key="10">
    <source>
        <dbReference type="EMBL" id="KAJ8036432.1"/>
    </source>
</evidence>
<feature type="domain" description="PH" evidence="9">
    <location>
        <begin position="143"/>
        <end position="247"/>
    </location>
</feature>
<dbReference type="Gene3D" id="2.30.30.40">
    <property type="entry name" value="SH3 Domains"/>
    <property type="match status" value="1"/>
</dbReference>
<dbReference type="Gene3D" id="2.30.29.30">
    <property type="entry name" value="Pleckstrin-homology domain (PH domain)/Phosphotyrosine-binding domain (PTB)"/>
    <property type="match status" value="1"/>
</dbReference>
<dbReference type="OrthoDB" id="243840at2759"/>
<feature type="compositionally biased region" description="Basic and acidic residues" evidence="7">
    <location>
        <begin position="295"/>
        <end position="305"/>
    </location>
</feature>
<evidence type="ECO:0000256" key="4">
    <source>
        <dbReference type="ARBA" id="ARBA00022490"/>
    </source>
</evidence>
<dbReference type="PANTHER" id="PTHR15129">
    <property type="entry name" value="SRC-ASSOCIATED ADAPTOR PROTEIN"/>
    <property type="match status" value="1"/>
</dbReference>
<evidence type="ECO:0000256" key="6">
    <source>
        <dbReference type="PROSITE-ProRule" id="PRU00192"/>
    </source>
</evidence>
<keyword evidence="11" id="KW-1185">Reference proteome</keyword>
<dbReference type="InterPro" id="IPR037781">
    <property type="entry name" value="SKAP_fam"/>
</dbReference>
<evidence type="ECO:0000259" key="8">
    <source>
        <dbReference type="PROSITE" id="PS50002"/>
    </source>
</evidence>
<feature type="compositionally biased region" description="Acidic residues" evidence="7">
    <location>
        <begin position="347"/>
        <end position="359"/>
    </location>
</feature>
<dbReference type="GO" id="GO:0005737">
    <property type="term" value="C:cytoplasm"/>
    <property type="evidence" value="ECO:0007669"/>
    <property type="project" value="UniProtKB-SubCell"/>
</dbReference>
<dbReference type="SUPFAM" id="SSF50044">
    <property type="entry name" value="SH3-domain"/>
    <property type="match status" value="1"/>
</dbReference>
<feature type="compositionally biased region" description="Low complexity" evidence="7">
    <location>
        <begin position="66"/>
        <end position="75"/>
    </location>
</feature>